<keyword evidence="7" id="KW-1185">Reference proteome</keyword>
<keyword evidence="3 4" id="KW-0408">Iron</keyword>
<dbReference type="PANTHER" id="PTHR35008:SF8">
    <property type="entry name" value="ALCOHOL DEHYDROGENASE CYTOCHROME C SUBUNIT"/>
    <property type="match status" value="1"/>
</dbReference>
<accession>A0AAE3VQC9</accession>
<evidence type="ECO:0000313" key="7">
    <source>
        <dbReference type="Proteomes" id="UP001229244"/>
    </source>
</evidence>
<sequence length="303" mass="32245">MRRALLVLMVLLIAGAAGFWFLTAPRSLAEADLPDHDPDLQNGETLFWAGGCASCHAAPGASGDDLTRLGGGAELESPLGSFHVPNISPDPETGIGGWSTADFVNTLRFGVSPQGRHYYPSFPYASYQHIALEDLIDLKAFMDTLPAVDNKVAPTALPFPFSVRRGIGLWKRLYANSPGFEDNPDLSAQENRGAYLVRGPGHCGECHTPRTLLMGMDQSRWLAGAASLEGDGRVPDITPSPGGIGSWSAEDIAYYLESGFTPDYDVVGGAMAAVQVNWANVPAEDREAVAAYLKAIPAQPSAD</sequence>
<dbReference type="Proteomes" id="UP001229244">
    <property type="component" value="Unassembled WGS sequence"/>
</dbReference>
<dbReference type="AlphaFoldDB" id="A0AAE3VQC9"/>
<feature type="domain" description="Cytochrome c" evidence="5">
    <location>
        <begin position="38"/>
        <end position="146"/>
    </location>
</feature>
<dbReference type="InterPro" id="IPR036909">
    <property type="entry name" value="Cyt_c-like_dom_sf"/>
</dbReference>
<evidence type="ECO:0000256" key="2">
    <source>
        <dbReference type="ARBA" id="ARBA00022723"/>
    </source>
</evidence>
<gene>
    <name evidence="6" type="ORF">J2S73_002695</name>
</gene>
<keyword evidence="1 4" id="KW-0349">Heme</keyword>
<dbReference type="PROSITE" id="PS51007">
    <property type="entry name" value="CYTC"/>
    <property type="match status" value="2"/>
</dbReference>
<dbReference type="Pfam" id="PF00034">
    <property type="entry name" value="Cytochrom_C"/>
    <property type="match status" value="1"/>
</dbReference>
<dbReference type="InterPro" id="IPR051459">
    <property type="entry name" value="Cytochrome_c-type_DH"/>
</dbReference>
<feature type="domain" description="Cytochrome c" evidence="5">
    <location>
        <begin position="188"/>
        <end position="297"/>
    </location>
</feature>
<dbReference type="GO" id="GO:0009055">
    <property type="term" value="F:electron transfer activity"/>
    <property type="evidence" value="ECO:0007669"/>
    <property type="project" value="InterPro"/>
</dbReference>
<evidence type="ECO:0000256" key="4">
    <source>
        <dbReference type="PROSITE-ProRule" id="PRU00433"/>
    </source>
</evidence>
<reference evidence="6" key="1">
    <citation type="submission" date="2023-07" db="EMBL/GenBank/DDBJ databases">
        <title>Genomic Encyclopedia of Type Strains, Phase IV (KMG-IV): sequencing the most valuable type-strain genomes for metagenomic binning, comparative biology and taxonomic classification.</title>
        <authorList>
            <person name="Goeker M."/>
        </authorList>
    </citation>
    <scope>NUCLEOTIDE SEQUENCE</scope>
    <source>
        <strain evidence="6">DSM 21202</strain>
    </source>
</reference>
<dbReference type="SUPFAM" id="SSF46626">
    <property type="entry name" value="Cytochrome c"/>
    <property type="match status" value="2"/>
</dbReference>
<dbReference type="EMBL" id="JAUSUL010000002">
    <property type="protein sequence ID" value="MDQ0316238.1"/>
    <property type="molecule type" value="Genomic_DNA"/>
</dbReference>
<proteinExistence type="predicted"/>
<protein>
    <submittedName>
        <fullName evidence="6">Mono/diheme cytochrome c family protein</fullName>
    </submittedName>
</protein>
<dbReference type="InterPro" id="IPR009056">
    <property type="entry name" value="Cyt_c-like_dom"/>
</dbReference>
<dbReference type="PANTHER" id="PTHR35008">
    <property type="entry name" value="BLL4482 PROTEIN-RELATED"/>
    <property type="match status" value="1"/>
</dbReference>
<comment type="caution">
    <text evidence="6">The sequence shown here is derived from an EMBL/GenBank/DDBJ whole genome shotgun (WGS) entry which is preliminary data.</text>
</comment>
<organism evidence="6 7">
    <name type="scientific">Amorphus orientalis</name>
    <dbReference type="NCBI Taxonomy" id="649198"/>
    <lineage>
        <taxon>Bacteria</taxon>
        <taxon>Pseudomonadati</taxon>
        <taxon>Pseudomonadota</taxon>
        <taxon>Alphaproteobacteria</taxon>
        <taxon>Hyphomicrobiales</taxon>
        <taxon>Amorphaceae</taxon>
        <taxon>Amorphus</taxon>
    </lineage>
</organism>
<dbReference type="RefSeq" id="WP_306886067.1">
    <property type="nucleotide sequence ID" value="NZ_JAUSUL010000002.1"/>
</dbReference>
<dbReference type="Gene3D" id="1.10.760.10">
    <property type="entry name" value="Cytochrome c-like domain"/>
    <property type="match status" value="1"/>
</dbReference>
<evidence type="ECO:0000313" key="6">
    <source>
        <dbReference type="EMBL" id="MDQ0316238.1"/>
    </source>
</evidence>
<evidence type="ECO:0000256" key="1">
    <source>
        <dbReference type="ARBA" id="ARBA00022617"/>
    </source>
</evidence>
<name>A0AAE3VQC9_9HYPH</name>
<dbReference type="GO" id="GO:0046872">
    <property type="term" value="F:metal ion binding"/>
    <property type="evidence" value="ECO:0007669"/>
    <property type="project" value="UniProtKB-KW"/>
</dbReference>
<dbReference type="GO" id="GO:0020037">
    <property type="term" value="F:heme binding"/>
    <property type="evidence" value="ECO:0007669"/>
    <property type="project" value="InterPro"/>
</dbReference>
<keyword evidence="2 4" id="KW-0479">Metal-binding</keyword>
<evidence type="ECO:0000256" key="3">
    <source>
        <dbReference type="ARBA" id="ARBA00023004"/>
    </source>
</evidence>
<evidence type="ECO:0000259" key="5">
    <source>
        <dbReference type="PROSITE" id="PS51007"/>
    </source>
</evidence>